<dbReference type="GO" id="GO:0006412">
    <property type="term" value="P:translation"/>
    <property type="evidence" value="ECO:0007669"/>
    <property type="project" value="UniProtKB-UniRule"/>
</dbReference>
<keyword evidence="3 6" id="KW-0694">RNA-binding</keyword>
<dbReference type="PROSITE" id="PS00050">
    <property type="entry name" value="RIBOSOMAL_L23"/>
    <property type="match status" value="1"/>
</dbReference>
<dbReference type="HAMAP" id="MF_01369_A">
    <property type="entry name" value="Ribosomal_uL23_A"/>
    <property type="match status" value="1"/>
</dbReference>
<dbReference type="SUPFAM" id="SSF54189">
    <property type="entry name" value="Ribosomal proteins S24e, L23 and L15e"/>
    <property type="match status" value="1"/>
</dbReference>
<evidence type="ECO:0000256" key="6">
    <source>
        <dbReference type="HAMAP-Rule" id="MF_01369"/>
    </source>
</evidence>
<organism evidence="8 9">
    <name type="scientific">Picrophilus torridus (strain ATCC 700027 / DSM 9790 / JCM 10055 / NBRC 100828 / KAW 2/3)</name>
    <dbReference type="NCBI Taxonomy" id="1122961"/>
    <lineage>
        <taxon>Archaea</taxon>
        <taxon>Methanobacteriati</taxon>
        <taxon>Thermoplasmatota</taxon>
        <taxon>Thermoplasmata</taxon>
        <taxon>Thermoplasmatales</taxon>
        <taxon>Picrophilaceae</taxon>
        <taxon>Picrophilus</taxon>
    </lineage>
</organism>
<evidence type="ECO:0000313" key="8">
    <source>
        <dbReference type="EMBL" id="SMD30468.1"/>
    </source>
</evidence>
<dbReference type="InterPro" id="IPR012678">
    <property type="entry name" value="Ribosomal_uL23/eL15/eS24_sf"/>
</dbReference>
<reference evidence="8 9" key="1">
    <citation type="submission" date="2017-04" db="EMBL/GenBank/DDBJ databases">
        <authorList>
            <person name="Varghese N."/>
            <person name="Submissions S."/>
        </authorList>
    </citation>
    <scope>NUCLEOTIDE SEQUENCE [LARGE SCALE GENOMIC DNA]</scope>
    <source>
        <strain evidence="8 9">DSM 9789</strain>
    </source>
</reference>
<comment type="similarity">
    <text evidence="1 6 7">Belongs to the universal ribosomal protein uL23 family.</text>
</comment>
<evidence type="ECO:0000256" key="3">
    <source>
        <dbReference type="ARBA" id="ARBA00022884"/>
    </source>
</evidence>
<evidence type="ECO:0000313" key="9">
    <source>
        <dbReference type="Proteomes" id="UP000192315"/>
    </source>
</evidence>
<dbReference type="GO" id="GO:0019843">
    <property type="term" value="F:rRNA binding"/>
    <property type="evidence" value="ECO:0007669"/>
    <property type="project" value="UniProtKB-UniRule"/>
</dbReference>
<comment type="function">
    <text evidence="6">Binds to 23S rRNA. One of the proteins that surrounds the polypeptide exit tunnel on the outside of the ribosome.</text>
</comment>
<dbReference type="HAMAP" id="MF_01369_B">
    <property type="entry name" value="Ribosomal_uL23_B"/>
    <property type="match status" value="1"/>
</dbReference>
<dbReference type="GO" id="GO:1990904">
    <property type="term" value="C:ribonucleoprotein complex"/>
    <property type="evidence" value="ECO:0007669"/>
    <property type="project" value="UniProtKB-KW"/>
</dbReference>
<dbReference type="GO" id="GO:0003735">
    <property type="term" value="F:structural constituent of ribosome"/>
    <property type="evidence" value="ECO:0007669"/>
    <property type="project" value="UniProtKB-UniRule"/>
</dbReference>
<proteinExistence type="inferred from homology"/>
<sequence length="82" mass="9254">MDYIISPIVTEKTTLMMEKENKITFLVNRKATKEAIKNEVEARFNVKVTKVNMMIAKNGKKAIVTLAKDFSAEEVGGRMGIF</sequence>
<dbReference type="Gene3D" id="3.30.70.330">
    <property type="match status" value="1"/>
</dbReference>
<dbReference type="InterPro" id="IPR019985">
    <property type="entry name" value="Ribosomal_uL23"/>
</dbReference>
<evidence type="ECO:0000256" key="2">
    <source>
        <dbReference type="ARBA" id="ARBA00022730"/>
    </source>
</evidence>
<dbReference type="NCBIfam" id="NF011118">
    <property type="entry name" value="PRK14548.1"/>
    <property type="match status" value="1"/>
</dbReference>
<evidence type="ECO:0000256" key="4">
    <source>
        <dbReference type="ARBA" id="ARBA00022980"/>
    </source>
</evidence>
<dbReference type="GO" id="GO:0005840">
    <property type="term" value="C:ribosome"/>
    <property type="evidence" value="ECO:0007669"/>
    <property type="project" value="UniProtKB-UniRule"/>
</dbReference>
<comment type="caution">
    <text evidence="8">The sequence shown here is derived from an EMBL/GenBank/DDBJ whole genome shotgun (WGS) entry which is preliminary data.</text>
</comment>
<dbReference type="Proteomes" id="UP000192315">
    <property type="component" value="Unassembled WGS sequence"/>
</dbReference>
<evidence type="ECO:0000256" key="5">
    <source>
        <dbReference type="ARBA" id="ARBA00023274"/>
    </source>
</evidence>
<dbReference type="PANTHER" id="PTHR11620">
    <property type="entry name" value="60S RIBOSOMAL PROTEIN L23A"/>
    <property type="match status" value="1"/>
</dbReference>
<gene>
    <name evidence="6" type="primary">rpl23</name>
    <name evidence="8" type="ORF">SAMN02745355_0349</name>
</gene>
<dbReference type="InterPro" id="IPR001014">
    <property type="entry name" value="Ribosomal_uL23_CS"/>
</dbReference>
<evidence type="ECO:0000256" key="7">
    <source>
        <dbReference type="RuleBase" id="RU003934"/>
    </source>
</evidence>
<name>A0A8G2FVZ0_PICTO</name>
<dbReference type="AlphaFoldDB" id="A0A8G2FVZ0"/>
<comment type="subunit">
    <text evidence="6">Part of the 50S ribosomal subunit. Contacts protein L29.</text>
</comment>
<protein>
    <recommendedName>
        <fullName evidence="6">Large ribosomal subunit protein uL23</fullName>
    </recommendedName>
</protein>
<keyword evidence="4 6" id="KW-0689">Ribosomal protein</keyword>
<keyword evidence="2 6" id="KW-0699">rRNA-binding</keyword>
<accession>A0A8G2FVZ0</accession>
<dbReference type="Pfam" id="PF00276">
    <property type="entry name" value="Ribosomal_L23"/>
    <property type="match status" value="1"/>
</dbReference>
<dbReference type="InterPro" id="IPR012677">
    <property type="entry name" value="Nucleotide-bd_a/b_plait_sf"/>
</dbReference>
<dbReference type="RefSeq" id="WP_084272426.1">
    <property type="nucleotide sequence ID" value="NZ_FWYE01000001.1"/>
</dbReference>
<dbReference type="EMBL" id="FWYE01000001">
    <property type="protein sequence ID" value="SMD30468.1"/>
    <property type="molecule type" value="Genomic_DNA"/>
</dbReference>
<dbReference type="InterPro" id="IPR013025">
    <property type="entry name" value="Ribosomal_uL23-like"/>
</dbReference>
<keyword evidence="9" id="KW-1185">Reference proteome</keyword>
<keyword evidence="5 6" id="KW-0687">Ribonucleoprotein</keyword>
<dbReference type="NCBIfam" id="TIGR03636">
    <property type="entry name" value="uL23_arch"/>
    <property type="match status" value="1"/>
</dbReference>
<evidence type="ECO:0000256" key="1">
    <source>
        <dbReference type="ARBA" id="ARBA00006700"/>
    </source>
</evidence>